<reference evidence="1 2" key="1">
    <citation type="submission" date="2018-04" db="EMBL/GenBank/DDBJ databases">
        <title>Massilia violaceinigra sp. nov., a novel purple-pigmented bacterium isolated from Tianshan glacier, Xinjiang, China.</title>
        <authorList>
            <person name="Wang H."/>
        </authorList>
    </citation>
    <scope>NUCLEOTIDE SEQUENCE [LARGE SCALE GENOMIC DNA]</scope>
    <source>
        <strain evidence="1 2">B448-2</strain>
    </source>
</reference>
<evidence type="ECO:0000313" key="1">
    <source>
        <dbReference type="EMBL" id="PWF46082.1"/>
    </source>
</evidence>
<dbReference type="RefSeq" id="WP_106758433.1">
    <property type="nucleotide sequence ID" value="NZ_PXWF02000245.1"/>
</dbReference>
<gene>
    <name evidence="1" type="ORF">C7C56_016310</name>
</gene>
<dbReference type="AlphaFoldDB" id="A0A2U2HIB6"/>
<organism evidence="1 2">
    <name type="scientific">Massilia glaciei</name>
    <dbReference type="NCBI Taxonomy" id="1524097"/>
    <lineage>
        <taxon>Bacteria</taxon>
        <taxon>Pseudomonadati</taxon>
        <taxon>Pseudomonadota</taxon>
        <taxon>Betaproteobacteria</taxon>
        <taxon>Burkholderiales</taxon>
        <taxon>Oxalobacteraceae</taxon>
        <taxon>Telluria group</taxon>
        <taxon>Massilia</taxon>
    </lineage>
</organism>
<protein>
    <submittedName>
        <fullName evidence="1">Uncharacterized protein</fullName>
    </submittedName>
</protein>
<name>A0A2U2HIB6_9BURK</name>
<accession>A0A2U2HIB6</accession>
<keyword evidence="2" id="KW-1185">Reference proteome</keyword>
<dbReference type="OrthoDB" id="8703994at2"/>
<dbReference type="Proteomes" id="UP000241421">
    <property type="component" value="Unassembled WGS sequence"/>
</dbReference>
<dbReference type="EMBL" id="PXWF02000245">
    <property type="protein sequence ID" value="PWF46082.1"/>
    <property type="molecule type" value="Genomic_DNA"/>
</dbReference>
<comment type="caution">
    <text evidence="1">The sequence shown here is derived from an EMBL/GenBank/DDBJ whole genome shotgun (WGS) entry which is preliminary data.</text>
</comment>
<proteinExistence type="predicted"/>
<sequence>MHKERTDRLTAAKVERGLYIQSISSTVEAAKYFQTVGVPVSVAIRVLTTEARRPPQDYGPLTAPGVASWRDIVRSSGPTFGFPVLVRPNE</sequence>
<evidence type="ECO:0000313" key="2">
    <source>
        <dbReference type="Proteomes" id="UP000241421"/>
    </source>
</evidence>